<reference evidence="2 3" key="1">
    <citation type="submission" date="2019-11" db="EMBL/GenBank/DDBJ databases">
        <authorList>
            <person name="Li X.-J."/>
            <person name="Feng X.-M."/>
        </authorList>
    </citation>
    <scope>NUCLEOTIDE SEQUENCE [LARGE SCALE GENOMIC DNA]</scope>
    <source>
        <strain evidence="2 3">XMNu-373</strain>
    </source>
</reference>
<dbReference type="Pfam" id="PF00496">
    <property type="entry name" value="SBP_bac_5"/>
    <property type="match status" value="1"/>
</dbReference>
<gene>
    <name evidence="2" type="ORF">F7O44_20865</name>
</gene>
<dbReference type="InterPro" id="IPR000914">
    <property type="entry name" value="SBP_5_dom"/>
</dbReference>
<comment type="caution">
    <text evidence="2">The sequence shown here is derived from an EMBL/GenBank/DDBJ whole genome shotgun (WGS) entry which is preliminary data.</text>
</comment>
<evidence type="ECO:0000313" key="3">
    <source>
        <dbReference type="Proteomes" id="UP000460435"/>
    </source>
</evidence>
<keyword evidence="3" id="KW-1185">Reference proteome</keyword>
<sequence length="49" mass="5669">MTWTFTLRETVWHDEQPVTADDVEYTYHIILNDEVISARSADTVSTSHS</sequence>
<dbReference type="Gene3D" id="3.90.76.10">
    <property type="entry name" value="Dipeptide-binding Protein, Domain 1"/>
    <property type="match status" value="1"/>
</dbReference>
<feature type="domain" description="Solute-binding protein family 5" evidence="1">
    <location>
        <begin position="2"/>
        <end position="42"/>
    </location>
</feature>
<accession>A0A7K3M8A6</accession>
<name>A0A7K3M8A6_9ACTN</name>
<dbReference type="EMBL" id="WLZY01000007">
    <property type="protein sequence ID" value="NDL59525.1"/>
    <property type="molecule type" value="Genomic_DNA"/>
</dbReference>
<protein>
    <recommendedName>
        <fullName evidence="1">Solute-binding protein family 5 domain-containing protein</fullName>
    </recommendedName>
</protein>
<evidence type="ECO:0000313" key="2">
    <source>
        <dbReference type="EMBL" id="NDL59525.1"/>
    </source>
</evidence>
<dbReference type="Proteomes" id="UP000460435">
    <property type="component" value="Unassembled WGS sequence"/>
</dbReference>
<proteinExistence type="predicted"/>
<dbReference type="AlphaFoldDB" id="A0A7K3M8A6"/>
<dbReference type="SUPFAM" id="SSF53850">
    <property type="entry name" value="Periplasmic binding protein-like II"/>
    <property type="match status" value="1"/>
</dbReference>
<evidence type="ECO:0000259" key="1">
    <source>
        <dbReference type="Pfam" id="PF00496"/>
    </source>
</evidence>
<organism evidence="2 3">
    <name type="scientific">Phytoactinopolyspora mesophila</name>
    <dbReference type="NCBI Taxonomy" id="2650750"/>
    <lineage>
        <taxon>Bacteria</taxon>
        <taxon>Bacillati</taxon>
        <taxon>Actinomycetota</taxon>
        <taxon>Actinomycetes</taxon>
        <taxon>Jiangellales</taxon>
        <taxon>Jiangellaceae</taxon>
        <taxon>Phytoactinopolyspora</taxon>
    </lineage>
</organism>